<keyword evidence="4" id="KW-1185">Reference proteome</keyword>
<dbReference type="SMART" id="SM00886">
    <property type="entry name" value="Dabb"/>
    <property type="match status" value="1"/>
</dbReference>
<proteinExistence type="predicted"/>
<feature type="domain" description="Stress-response A/B barrel" evidence="1">
    <location>
        <begin position="1"/>
        <end position="87"/>
    </location>
</feature>
<dbReference type="InterPro" id="IPR011008">
    <property type="entry name" value="Dimeric_a/b-barrel"/>
</dbReference>
<reference evidence="3" key="1">
    <citation type="submission" date="2022-12" db="EMBL/GenBank/DDBJ databases">
        <title>Reclassification of two methanogenic archaea species isolated from the Kolyma lowland permafrost.</title>
        <authorList>
            <person name="Trubitsyn V.E."/>
            <person name="Rivkina E.M."/>
            <person name="Shcherbakova V.A."/>
        </authorList>
    </citation>
    <scope>NUCLEOTIDE SEQUENCE</scope>
    <source>
        <strain evidence="2">M2</strain>
        <strain evidence="3">MK4</strain>
    </source>
</reference>
<protein>
    <submittedName>
        <fullName evidence="3">Dabb family protein</fullName>
    </submittedName>
</protein>
<dbReference type="Proteomes" id="UP001068021">
    <property type="component" value="Unassembled WGS sequence"/>
</dbReference>
<dbReference type="Pfam" id="PF07876">
    <property type="entry name" value="Dabb"/>
    <property type="match status" value="1"/>
</dbReference>
<dbReference type="AlphaFoldDB" id="A0A9E5A096"/>
<dbReference type="InterPro" id="IPR013097">
    <property type="entry name" value="Dabb"/>
</dbReference>
<organism evidence="3">
    <name type="scientific">Methanobacterium veterum</name>
    <dbReference type="NCBI Taxonomy" id="408577"/>
    <lineage>
        <taxon>Archaea</taxon>
        <taxon>Methanobacteriati</taxon>
        <taxon>Methanobacteriota</taxon>
        <taxon>Methanomada group</taxon>
        <taxon>Methanobacteria</taxon>
        <taxon>Methanobacteriales</taxon>
        <taxon>Methanobacteriaceae</taxon>
        <taxon>Methanobacterium</taxon>
    </lineage>
</organism>
<dbReference type="PROSITE" id="PS51502">
    <property type="entry name" value="S_R_A_B_BARREL"/>
    <property type="match status" value="1"/>
</dbReference>
<dbReference type="SUPFAM" id="SSF54909">
    <property type="entry name" value="Dimeric alpha+beta barrel"/>
    <property type="match status" value="1"/>
</dbReference>
<dbReference type="Proteomes" id="UP001074446">
    <property type="component" value="Unassembled WGS sequence"/>
</dbReference>
<dbReference type="Gene3D" id="3.30.70.100">
    <property type="match status" value="1"/>
</dbReference>
<dbReference type="RefSeq" id="WP_211251430.1">
    <property type="nucleotide sequence ID" value="NZ_JAPVER010000018.1"/>
</dbReference>
<comment type="caution">
    <text evidence="3">The sequence shown here is derived from an EMBL/GenBank/DDBJ whole genome shotgun (WGS) entry which is preliminary data.</text>
</comment>
<dbReference type="EMBL" id="JAPVES010000030">
    <property type="protein sequence ID" value="MCZ3372232.1"/>
    <property type="molecule type" value="Genomic_DNA"/>
</dbReference>
<sequence>MLKLKDNNEDGVLKVKEELLSMKDRIEFLNDIIVELNTCKGESNFDILFITMFESMTDFDSYITHPVHVKVSQNIGDNIEQSASVCFESDMN</sequence>
<dbReference type="EMBL" id="JAPVER010000018">
    <property type="protein sequence ID" value="MCZ3364480.1"/>
    <property type="molecule type" value="Genomic_DNA"/>
</dbReference>
<gene>
    <name evidence="3" type="ORF">O3H35_06265</name>
    <name evidence="2" type="ORF">O3H54_01160</name>
</gene>
<name>A0A9E5A096_9EURY</name>
<evidence type="ECO:0000313" key="3">
    <source>
        <dbReference type="EMBL" id="MCZ3372232.1"/>
    </source>
</evidence>
<evidence type="ECO:0000313" key="2">
    <source>
        <dbReference type="EMBL" id="MCZ3364480.1"/>
    </source>
</evidence>
<evidence type="ECO:0000259" key="1">
    <source>
        <dbReference type="PROSITE" id="PS51502"/>
    </source>
</evidence>
<evidence type="ECO:0000313" key="4">
    <source>
        <dbReference type="Proteomes" id="UP001068021"/>
    </source>
</evidence>
<accession>A0A9E5A096</accession>